<reference evidence="1 2" key="1">
    <citation type="submission" date="2024-02" db="EMBL/GenBank/DDBJ databases">
        <title>Rhodopirellula caenicola NBRC 110016.</title>
        <authorList>
            <person name="Ichikawa N."/>
            <person name="Katano-Makiyama Y."/>
            <person name="Hidaka K."/>
        </authorList>
    </citation>
    <scope>NUCLEOTIDE SEQUENCE [LARGE SCALE GENOMIC DNA]</scope>
    <source>
        <strain evidence="1 2">NBRC 110016</strain>
    </source>
</reference>
<gene>
    <name evidence="1" type="ORF">Rcae01_04103</name>
</gene>
<comment type="caution">
    <text evidence="1">The sequence shown here is derived from an EMBL/GenBank/DDBJ whole genome shotgun (WGS) entry which is preliminary data.</text>
</comment>
<evidence type="ECO:0000313" key="2">
    <source>
        <dbReference type="Proteomes" id="UP001416858"/>
    </source>
</evidence>
<proteinExistence type="predicted"/>
<accession>A0ABP9VU11</accession>
<dbReference type="EMBL" id="BAABRO010000010">
    <property type="protein sequence ID" value="GAA5508636.1"/>
    <property type="molecule type" value="Genomic_DNA"/>
</dbReference>
<protein>
    <submittedName>
        <fullName evidence="1">Uncharacterized protein</fullName>
    </submittedName>
</protein>
<dbReference type="RefSeq" id="WP_345685409.1">
    <property type="nucleotide sequence ID" value="NZ_BAABRO010000010.1"/>
</dbReference>
<keyword evidence="2" id="KW-1185">Reference proteome</keyword>
<name>A0ABP9VU11_9BACT</name>
<organism evidence="1 2">
    <name type="scientific">Novipirellula caenicola</name>
    <dbReference type="NCBI Taxonomy" id="1536901"/>
    <lineage>
        <taxon>Bacteria</taxon>
        <taxon>Pseudomonadati</taxon>
        <taxon>Planctomycetota</taxon>
        <taxon>Planctomycetia</taxon>
        <taxon>Pirellulales</taxon>
        <taxon>Pirellulaceae</taxon>
        <taxon>Novipirellula</taxon>
    </lineage>
</organism>
<dbReference type="Proteomes" id="UP001416858">
    <property type="component" value="Unassembled WGS sequence"/>
</dbReference>
<sequence length="279" mass="31089">MRDNFLSPASSLPCRTLMWIGPRNSNEFQACYQFAETNSLQIAFRYSLRDALERPASTVDRIIVTRNHRGEFDWNQVNILLGRYQNAQGMVLLGAACEGVRHTERFAVAAAAKSEAASRLSVYNAMQWRQQVPQWMLGAAAHPVRLADQKVTVAVIAATLRIAEPLLDIAAACGAAAIWMRQDDSLRIRNLDRVVWDDSVAPPVHRQAWLSRMTAIDPMRTSSHAWIANAPRHHQIEEAESAGVELVLAKPHGVDGLSQWLGGARQHAVSHQYREKIAA</sequence>
<evidence type="ECO:0000313" key="1">
    <source>
        <dbReference type="EMBL" id="GAA5508636.1"/>
    </source>
</evidence>